<feature type="compositionally biased region" description="Basic and acidic residues" evidence="1">
    <location>
        <begin position="164"/>
        <end position="175"/>
    </location>
</feature>
<feature type="region of interest" description="Disordered" evidence="1">
    <location>
        <begin position="50"/>
        <end position="175"/>
    </location>
</feature>
<dbReference type="OrthoDB" id="9984614at2759"/>
<feature type="region of interest" description="Disordered" evidence="1">
    <location>
        <begin position="1"/>
        <end position="38"/>
    </location>
</feature>
<dbReference type="Proteomes" id="UP000479000">
    <property type="component" value="Unassembled WGS sequence"/>
</dbReference>
<gene>
    <name evidence="2" type="ORF">NTEN_LOCUS3661</name>
</gene>
<name>A0A6H5G3K4_9HEMI</name>
<reference evidence="2 3" key="1">
    <citation type="submission" date="2020-02" db="EMBL/GenBank/DDBJ databases">
        <authorList>
            <person name="Ferguson B K."/>
        </authorList>
    </citation>
    <scope>NUCLEOTIDE SEQUENCE [LARGE SCALE GENOMIC DNA]</scope>
</reference>
<keyword evidence="3" id="KW-1185">Reference proteome</keyword>
<sequence>MPPTSQPTLSGRRPEPTCWPPWPPGDVPEPAAKRRKQGKITEFFKIKSKLFLGSSPSTGKTPQPKPDRCKGQEDDMRIRLTEDCEAHQLDLFETPPPSGEDTSCHGTSSDRYPDTYEDSTSSASIVSSKADDDDEDEDDEGCADVTSLFARSSSSSSASSSSAKQEERTIRFPKKDGWNGHCNMSDVVCRWTGCETRFATTAALLEHLQ</sequence>
<evidence type="ECO:0000313" key="3">
    <source>
        <dbReference type="Proteomes" id="UP000479000"/>
    </source>
</evidence>
<feature type="compositionally biased region" description="Pro residues" evidence="1">
    <location>
        <begin position="17"/>
        <end position="27"/>
    </location>
</feature>
<evidence type="ECO:0000313" key="2">
    <source>
        <dbReference type="EMBL" id="CAA9997355.1"/>
    </source>
</evidence>
<dbReference type="AlphaFoldDB" id="A0A6H5G3K4"/>
<accession>A0A6H5G3K4</accession>
<feature type="compositionally biased region" description="Low complexity" evidence="1">
    <location>
        <begin position="118"/>
        <end position="128"/>
    </location>
</feature>
<dbReference type="EMBL" id="CADCXU010005723">
    <property type="protein sequence ID" value="CAA9997355.1"/>
    <property type="molecule type" value="Genomic_DNA"/>
</dbReference>
<feature type="compositionally biased region" description="Basic and acidic residues" evidence="1">
    <location>
        <begin position="65"/>
        <end position="90"/>
    </location>
</feature>
<organism evidence="2 3">
    <name type="scientific">Nesidiocoris tenuis</name>
    <dbReference type="NCBI Taxonomy" id="355587"/>
    <lineage>
        <taxon>Eukaryota</taxon>
        <taxon>Metazoa</taxon>
        <taxon>Ecdysozoa</taxon>
        <taxon>Arthropoda</taxon>
        <taxon>Hexapoda</taxon>
        <taxon>Insecta</taxon>
        <taxon>Pterygota</taxon>
        <taxon>Neoptera</taxon>
        <taxon>Paraneoptera</taxon>
        <taxon>Hemiptera</taxon>
        <taxon>Heteroptera</taxon>
        <taxon>Panheteroptera</taxon>
        <taxon>Cimicomorpha</taxon>
        <taxon>Miridae</taxon>
        <taxon>Dicyphina</taxon>
        <taxon>Nesidiocoris</taxon>
    </lineage>
</organism>
<feature type="compositionally biased region" description="Polar residues" evidence="1">
    <location>
        <begin position="100"/>
        <end position="110"/>
    </location>
</feature>
<protein>
    <submittedName>
        <fullName evidence="2">Uncharacterized protein</fullName>
    </submittedName>
</protein>
<proteinExistence type="predicted"/>
<feature type="compositionally biased region" description="Low complexity" evidence="1">
    <location>
        <begin position="152"/>
        <end position="163"/>
    </location>
</feature>
<feature type="non-terminal residue" evidence="2">
    <location>
        <position position="209"/>
    </location>
</feature>
<evidence type="ECO:0000256" key="1">
    <source>
        <dbReference type="SAM" id="MobiDB-lite"/>
    </source>
</evidence>
<feature type="compositionally biased region" description="Acidic residues" evidence="1">
    <location>
        <begin position="131"/>
        <end position="142"/>
    </location>
</feature>